<organism evidence="6 7">
    <name type="scientific">Gonium pectorale</name>
    <name type="common">Green alga</name>
    <dbReference type="NCBI Taxonomy" id="33097"/>
    <lineage>
        <taxon>Eukaryota</taxon>
        <taxon>Viridiplantae</taxon>
        <taxon>Chlorophyta</taxon>
        <taxon>core chlorophytes</taxon>
        <taxon>Chlorophyceae</taxon>
        <taxon>CS clade</taxon>
        <taxon>Chlamydomonadales</taxon>
        <taxon>Volvocaceae</taxon>
        <taxon>Gonium</taxon>
    </lineage>
</organism>
<evidence type="ECO:0000256" key="1">
    <source>
        <dbReference type="ARBA" id="ARBA00022574"/>
    </source>
</evidence>
<dbReference type="InterPro" id="IPR056884">
    <property type="entry name" value="NPHP3-like_N"/>
</dbReference>
<dbReference type="InterPro" id="IPR015943">
    <property type="entry name" value="WD40/YVTN_repeat-like_dom_sf"/>
</dbReference>
<feature type="repeat" description="WD" evidence="3">
    <location>
        <begin position="1325"/>
        <end position="1348"/>
    </location>
</feature>
<feature type="region of interest" description="Disordered" evidence="4">
    <location>
        <begin position="541"/>
        <end position="572"/>
    </location>
</feature>
<dbReference type="InterPro" id="IPR020472">
    <property type="entry name" value="WD40_PAC1"/>
</dbReference>
<feature type="domain" description="Nephrocystin 3-like N-terminal" evidence="5">
    <location>
        <begin position="438"/>
        <end position="511"/>
    </location>
</feature>
<dbReference type="InterPro" id="IPR036322">
    <property type="entry name" value="WD40_repeat_dom_sf"/>
</dbReference>
<feature type="compositionally biased region" description="Low complexity" evidence="4">
    <location>
        <begin position="545"/>
        <end position="563"/>
    </location>
</feature>
<feature type="repeat" description="WD" evidence="3">
    <location>
        <begin position="1060"/>
        <end position="1103"/>
    </location>
</feature>
<keyword evidence="2" id="KW-0677">Repeat</keyword>
<evidence type="ECO:0000313" key="6">
    <source>
        <dbReference type="EMBL" id="KXZ47607.1"/>
    </source>
</evidence>
<dbReference type="SMART" id="SM00320">
    <property type="entry name" value="WD40"/>
    <property type="match status" value="14"/>
</dbReference>
<feature type="repeat" description="WD" evidence="3">
    <location>
        <begin position="1725"/>
        <end position="1749"/>
    </location>
</feature>
<feature type="repeat" description="WD" evidence="3">
    <location>
        <begin position="1627"/>
        <end position="1660"/>
    </location>
</feature>
<feature type="repeat" description="WD" evidence="3">
    <location>
        <begin position="1673"/>
        <end position="1714"/>
    </location>
</feature>
<protein>
    <recommendedName>
        <fullName evidence="5">Nephrocystin 3-like N-terminal domain-containing protein</fullName>
    </recommendedName>
</protein>
<dbReference type="EMBL" id="LSYV01000035">
    <property type="protein sequence ID" value="KXZ47607.1"/>
    <property type="molecule type" value="Genomic_DNA"/>
</dbReference>
<dbReference type="OrthoDB" id="544788at2759"/>
<evidence type="ECO:0000256" key="3">
    <source>
        <dbReference type="PROSITE-ProRule" id="PRU00221"/>
    </source>
</evidence>
<proteinExistence type="predicted"/>
<dbReference type="PANTHER" id="PTHR22847:SF637">
    <property type="entry name" value="WD REPEAT DOMAIN 5B"/>
    <property type="match status" value="1"/>
</dbReference>
<dbReference type="PROSITE" id="PS00678">
    <property type="entry name" value="WD_REPEATS_1"/>
    <property type="match status" value="5"/>
</dbReference>
<accession>A0A150GCN5</accession>
<dbReference type="PROSITE" id="PS50082">
    <property type="entry name" value="WD_REPEATS_2"/>
    <property type="match status" value="13"/>
</dbReference>
<feature type="repeat" description="WD" evidence="3">
    <location>
        <begin position="1405"/>
        <end position="1437"/>
    </location>
</feature>
<keyword evidence="7" id="KW-1185">Reference proteome</keyword>
<feature type="repeat" description="WD" evidence="3">
    <location>
        <begin position="1349"/>
        <end position="1383"/>
    </location>
</feature>
<evidence type="ECO:0000256" key="2">
    <source>
        <dbReference type="ARBA" id="ARBA00022737"/>
    </source>
</evidence>
<dbReference type="GO" id="GO:1990234">
    <property type="term" value="C:transferase complex"/>
    <property type="evidence" value="ECO:0007669"/>
    <property type="project" value="UniProtKB-ARBA"/>
</dbReference>
<dbReference type="Proteomes" id="UP000075714">
    <property type="component" value="Unassembled WGS sequence"/>
</dbReference>
<dbReference type="InterPro" id="IPR001680">
    <property type="entry name" value="WD40_rpt"/>
</dbReference>
<dbReference type="CDD" id="cd00200">
    <property type="entry name" value="WD40"/>
    <property type="match status" value="2"/>
</dbReference>
<dbReference type="Pfam" id="PF00400">
    <property type="entry name" value="WD40"/>
    <property type="match status" value="13"/>
</dbReference>
<dbReference type="STRING" id="33097.A0A150GCN5"/>
<feature type="repeat" description="WD" evidence="3">
    <location>
        <begin position="1585"/>
        <end position="1626"/>
    </location>
</feature>
<gene>
    <name evidence="6" type="ORF">GPECTOR_34g766</name>
</gene>
<evidence type="ECO:0000256" key="4">
    <source>
        <dbReference type="SAM" id="MobiDB-lite"/>
    </source>
</evidence>
<feature type="compositionally biased region" description="Low complexity" evidence="4">
    <location>
        <begin position="136"/>
        <end position="146"/>
    </location>
</feature>
<dbReference type="PRINTS" id="PR00320">
    <property type="entry name" value="GPROTEINBRPT"/>
</dbReference>
<dbReference type="PANTHER" id="PTHR22847">
    <property type="entry name" value="WD40 REPEAT PROTEIN"/>
    <property type="match status" value="1"/>
</dbReference>
<evidence type="ECO:0000259" key="5">
    <source>
        <dbReference type="Pfam" id="PF24883"/>
    </source>
</evidence>
<dbReference type="PROSITE" id="PS50294">
    <property type="entry name" value="WD_REPEATS_REGION"/>
    <property type="match status" value="9"/>
</dbReference>
<comment type="caution">
    <text evidence="6">The sequence shown here is derived from an EMBL/GenBank/DDBJ whole genome shotgun (WGS) entry which is preliminary data.</text>
</comment>
<dbReference type="InterPro" id="IPR019775">
    <property type="entry name" value="WD40_repeat_CS"/>
</dbReference>
<feature type="repeat" description="WD" evidence="3">
    <location>
        <begin position="1144"/>
        <end position="1179"/>
    </location>
</feature>
<feature type="region of interest" description="Disordered" evidence="4">
    <location>
        <begin position="1306"/>
        <end position="1330"/>
    </location>
</feature>
<name>A0A150GCN5_GONPE</name>
<feature type="region of interest" description="Disordered" evidence="4">
    <location>
        <begin position="588"/>
        <end position="619"/>
    </location>
</feature>
<dbReference type="Pfam" id="PF24883">
    <property type="entry name" value="NPHP3_N"/>
    <property type="match status" value="1"/>
</dbReference>
<reference evidence="7" key="1">
    <citation type="journal article" date="2016" name="Nat. Commun.">
        <title>The Gonium pectorale genome demonstrates co-option of cell cycle regulation during the evolution of multicellularity.</title>
        <authorList>
            <person name="Hanschen E.R."/>
            <person name="Marriage T.N."/>
            <person name="Ferris P.J."/>
            <person name="Hamaji T."/>
            <person name="Toyoda A."/>
            <person name="Fujiyama A."/>
            <person name="Neme R."/>
            <person name="Noguchi H."/>
            <person name="Minakuchi Y."/>
            <person name="Suzuki M."/>
            <person name="Kawai-Toyooka H."/>
            <person name="Smith D.R."/>
            <person name="Sparks H."/>
            <person name="Anderson J."/>
            <person name="Bakaric R."/>
            <person name="Luria V."/>
            <person name="Karger A."/>
            <person name="Kirschner M.W."/>
            <person name="Durand P.M."/>
            <person name="Michod R.E."/>
            <person name="Nozaki H."/>
            <person name="Olson B.J."/>
        </authorList>
    </citation>
    <scope>NUCLEOTIDE SEQUENCE [LARGE SCALE GENOMIC DNA]</scope>
    <source>
        <strain evidence="7">NIES-2863</strain>
    </source>
</reference>
<feature type="repeat" description="WD" evidence="3">
    <location>
        <begin position="1221"/>
        <end position="1253"/>
    </location>
</feature>
<evidence type="ECO:0000313" key="7">
    <source>
        <dbReference type="Proteomes" id="UP000075714"/>
    </source>
</evidence>
<sequence>MQLVDIEEAAALILQRPDSVPSGATAAVAMESQQEALRVEIDARGPQQEEQQEEQQARHGVRVCLEEEVASMALLRASEQAQGQEQAAAEVKTTKQAAAEVKMTEQGAAEVKTTEQAAAEVKTTEQEAAEVKTEQEAAVVEAQQQAAPPPPQRQPSGQPLQPAPPEPEIDESLATTRLGITLRGLRRLRSHLIGVLGAEAFHSLSTADLNIKWIEAVTYERRCRLLEIPDLVDAADVAPPSYFISHTWKNRVCRLFEYVLGYLQDAADSVAVWLDVLCVNQHEDTMAHRHDVSARAFSATVRACSGGTIVVMDREVCSPATRAHTLALHGSDGLHMRLDRSDRAAVFGTIDVESAQCFKPEDKQMILAQVVEHYSSPEVFNAKLRLQLLLEPLSHSLGVRRLLERSVAMGTQWRMEPVLQWLAARGGKGGGGGDEGGGGSRLLCVASGAGEGKSTVSAVLLSTAGCSEAIYGAHFLRYSDARQLDPLRIVKSLAFQLAERLPVVRDCLLGLAVDVVDGLRDPGDAFELLLLQPLLELHRRRGERQQQQQQQLSANGELGTAGAVAGGGTEEDDGDVVILLDALDEADPRVTQRQQQQRGQSPKGGAEGSDGGDGRGDVGDAAQLSCPVACGNQALQLLTAHLARLPPFVRFIVTTRPDAAAGQVLPALLRTFAAAGCEVTVLRPSDLMESGAGKEPVGGAAGGSGGAGSGGGGMMVYHTIAAAAALDADGAAGAALPPLTGPPQQADVYRLYTAVFARSAEARRRAAAGQGIAVGGAAAGGGGDGGEAGGGGDSDPVADLVAVVMAAQEPLSHSFIQQLGLGEAIPGMPGWPTLFYIAEHHLYTVHKSLGDWLLGPAVSGPFAAQVPRGHALLGLHLAKTWQQQRRAAGSGTAGEGEGLAVASSSFRYLLRHIVTHLAAATDHHLAAVAAAATAGPGPGVSGAADGTGVFPAAAAALDALLSDFSFLRAALDAGHGAALIAALGPMCHHTRLSYDVLRWLRSEVYNLEGLGVGDLVISAARSPAHSALCAVALRASAQAWRSRAVLGSDGGEWPACESVLKGHGGDVLGVAVSPDGRQVASSSVGADPVVRVWAADTGQCHAELRQDADARAVAFGAGGREIVCGSGAGLRVWDTATGQRLEALEGHERPVACVAVWRSADGSQQLIATGSDDMGIRIWAAGSSGVEGGAGADAGAGAGVSDAGGLERRPQEGTRCVAVLAGQHRGAVTGLAFSADGQRLASASRDRSVRLWSRQAAAAGSGSADCASGDGGTGARLWQWQCGAPMLGHSAVVFCVAFGMAAVTPTPGSAGGSSGDGSQPRRRELLASGSEDQSVRLWDTTTGQCLATLLGHNGWIRCVAFSPDGSQLATGADDRSARLWELSLSAGESGRALSISASGRCSAVLQGHTDWVRSLAYFPDGRRLVSCSRDRTVRIWSAHPQRGRLRDGAGDDGYHQSYVRSVAFNRDGSLLASGSDDCTVRLWDARTGEPRARLAGHTDSVHSVAFNPAAAKFPARQLASSGDDRTVRLWALGPDSGECTAVLTGHEACVAGVAFSPDGKRLASGSYDCTVRVWDVATCECLATLAGSEGYVTCVAWQPDGKRVASGGFDCVVRLWDAKTYKCTAVLKGAEQYVTSLAFSADGRALAAGGYDTKVRVYDVARRGAVPRVTATLAGHTKRVHGVAYSADGRLLVTGGADCSLRVYDAVSGRGLAVLHGHPEFFLGVLGVAVSPDGSQIASCSEDKSIRLWAPAAPAEH</sequence>
<feature type="region of interest" description="Disordered" evidence="4">
    <location>
        <begin position="106"/>
        <end position="169"/>
    </location>
</feature>
<feature type="repeat" description="WD" evidence="3">
    <location>
        <begin position="1455"/>
        <end position="1493"/>
    </location>
</feature>
<feature type="repeat" description="WD" evidence="3">
    <location>
        <begin position="1543"/>
        <end position="1584"/>
    </location>
</feature>
<dbReference type="Gene3D" id="2.130.10.10">
    <property type="entry name" value="YVTN repeat-like/Quinoprotein amine dehydrogenase"/>
    <property type="match status" value="7"/>
</dbReference>
<dbReference type="SUPFAM" id="SSF50978">
    <property type="entry name" value="WD40 repeat-like"/>
    <property type="match status" value="2"/>
</dbReference>
<feature type="compositionally biased region" description="Basic and acidic residues" evidence="4">
    <location>
        <begin position="122"/>
        <end position="135"/>
    </location>
</feature>
<keyword evidence="1 3" id="KW-0853">WD repeat</keyword>
<feature type="repeat" description="WD" evidence="3">
    <location>
        <begin position="1494"/>
        <end position="1530"/>
    </location>
</feature>